<reference evidence="5" key="1">
    <citation type="submission" date="2022-11" db="EMBL/GenBank/DDBJ databases">
        <title>Marilongibacter aestuarii gen. nov., sp. nov., isolated from tidal flat sediment.</title>
        <authorList>
            <person name="Jiayan W."/>
        </authorList>
    </citation>
    <scope>NUCLEOTIDE SEQUENCE</scope>
    <source>
        <strain evidence="5">Z1-6</strain>
    </source>
</reference>
<proteinExistence type="inferred from homology"/>
<accession>A0A9X3J810</accession>
<feature type="signal peptide" evidence="3">
    <location>
        <begin position="1"/>
        <end position="31"/>
    </location>
</feature>
<sequence>MKTNRRNFFQTMGAGAAGFGLATTLPLAACATPETSNSSEEEEDQILFIGDDIAIAETVYGKVKGFILRGITQFRGIPYGADTGGKNRFMPPQKPEPWDDIRPAVWWGNTAPQIMDNRYANAYSSFVDHWNYDDVSEDCLKLNVWTPAIDTNKRPVIVWLHGGGYTNGNGIEQDGYDGESLSRKGDIVFVSINHRLGPIGFSDLSGVGGEKYKDSGNVGALDMVAALEWVKENIANFGGDPGNVTIMGQSGGGAKVCTVAAMPAAKGLVHKAVPLSGSTTQGMDQSYSQKLGGYVLKEAGLKPSEVDKLQDLPWKEYILIANKASQRMREQEGESGLMRMGFAPVADGINIPKGTFYTDASGVSSDVPMLICSTFHEWGMARTMPEMEKITADEAKEMLKERAGFRGGLGDKAPAVYDAFAKAFPDAKPIEVMTLVASNRAGVVSTATAKLYQKAPVYVAWFGWEPPMFNNRMRAFHCLDICFWFNNTDLMLTHTGGGARPRKLSEKMSDSLLSFMKTGDPNCASLPQWPAFSAERGETMILNDVCEVKNDPDKAGREML</sequence>
<evidence type="ECO:0000313" key="6">
    <source>
        <dbReference type="Proteomes" id="UP001145087"/>
    </source>
</evidence>
<name>A0A9X3J810_9BACT</name>
<dbReference type="Gene3D" id="3.40.50.1820">
    <property type="entry name" value="alpha/beta hydrolase"/>
    <property type="match status" value="1"/>
</dbReference>
<gene>
    <name evidence="5" type="ORF">OU798_21955</name>
</gene>
<dbReference type="InterPro" id="IPR002018">
    <property type="entry name" value="CarbesteraseB"/>
</dbReference>
<dbReference type="SUPFAM" id="SSF53474">
    <property type="entry name" value="alpha/beta-Hydrolases"/>
    <property type="match status" value="1"/>
</dbReference>
<dbReference type="Pfam" id="PF00135">
    <property type="entry name" value="COesterase"/>
    <property type="match status" value="1"/>
</dbReference>
<comment type="similarity">
    <text evidence="1 3">Belongs to the type-B carboxylesterase/lipase family.</text>
</comment>
<protein>
    <recommendedName>
        <fullName evidence="3">Carboxylic ester hydrolase</fullName>
        <ecNumber evidence="3">3.1.1.-</ecNumber>
    </recommendedName>
</protein>
<evidence type="ECO:0000256" key="2">
    <source>
        <dbReference type="ARBA" id="ARBA00022801"/>
    </source>
</evidence>
<organism evidence="5 6">
    <name type="scientific">Draconibacterium aestuarii</name>
    <dbReference type="NCBI Taxonomy" id="2998507"/>
    <lineage>
        <taxon>Bacteria</taxon>
        <taxon>Pseudomonadati</taxon>
        <taxon>Bacteroidota</taxon>
        <taxon>Bacteroidia</taxon>
        <taxon>Marinilabiliales</taxon>
        <taxon>Prolixibacteraceae</taxon>
        <taxon>Draconibacterium</taxon>
    </lineage>
</organism>
<evidence type="ECO:0000313" key="5">
    <source>
        <dbReference type="EMBL" id="MCY1723028.1"/>
    </source>
</evidence>
<feature type="chain" id="PRO_5041014830" description="Carboxylic ester hydrolase" evidence="3">
    <location>
        <begin position="32"/>
        <end position="560"/>
    </location>
</feature>
<evidence type="ECO:0000256" key="1">
    <source>
        <dbReference type="ARBA" id="ARBA00005964"/>
    </source>
</evidence>
<dbReference type="AlphaFoldDB" id="A0A9X3J810"/>
<dbReference type="RefSeq" id="WP_343335353.1">
    <property type="nucleotide sequence ID" value="NZ_JAPOHD010000066.1"/>
</dbReference>
<dbReference type="GO" id="GO:0016787">
    <property type="term" value="F:hydrolase activity"/>
    <property type="evidence" value="ECO:0007669"/>
    <property type="project" value="UniProtKB-KW"/>
</dbReference>
<dbReference type="Proteomes" id="UP001145087">
    <property type="component" value="Unassembled WGS sequence"/>
</dbReference>
<dbReference type="EC" id="3.1.1.-" evidence="3"/>
<dbReference type="InterPro" id="IPR050309">
    <property type="entry name" value="Type-B_Carboxylest/Lipase"/>
</dbReference>
<keyword evidence="2 3" id="KW-0378">Hydrolase</keyword>
<dbReference type="InterPro" id="IPR006311">
    <property type="entry name" value="TAT_signal"/>
</dbReference>
<evidence type="ECO:0000259" key="4">
    <source>
        <dbReference type="Pfam" id="PF00135"/>
    </source>
</evidence>
<keyword evidence="3" id="KW-0732">Signal</keyword>
<keyword evidence="6" id="KW-1185">Reference proteome</keyword>
<dbReference type="InterPro" id="IPR019826">
    <property type="entry name" value="Carboxylesterase_B_AS"/>
</dbReference>
<feature type="domain" description="Carboxylesterase type B" evidence="4">
    <location>
        <begin position="55"/>
        <end position="545"/>
    </location>
</feature>
<comment type="caution">
    <text evidence="5">The sequence shown here is derived from an EMBL/GenBank/DDBJ whole genome shotgun (WGS) entry which is preliminary data.</text>
</comment>
<dbReference type="PROSITE" id="PS51318">
    <property type="entry name" value="TAT"/>
    <property type="match status" value="1"/>
</dbReference>
<dbReference type="PANTHER" id="PTHR11559">
    <property type="entry name" value="CARBOXYLESTERASE"/>
    <property type="match status" value="1"/>
</dbReference>
<dbReference type="EMBL" id="JAPOHD010000066">
    <property type="protein sequence ID" value="MCY1723028.1"/>
    <property type="molecule type" value="Genomic_DNA"/>
</dbReference>
<evidence type="ECO:0000256" key="3">
    <source>
        <dbReference type="RuleBase" id="RU361235"/>
    </source>
</evidence>
<dbReference type="InterPro" id="IPR029058">
    <property type="entry name" value="AB_hydrolase_fold"/>
</dbReference>
<dbReference type="PROSITE" id="PS00122">
    <property type="entry name" value="CARBOXYLESTERASE_B_1"/>
    <property type="match status" value="1"/>
</dbReference>